<reference evidence="2 3" key="1">
    <citation type="submission" date="2015-05" db="EMBL/GenBank/DDBJ databases">
        <title>Complete genome sequence of Lactobacillus salivarius Ren, a probiotic strain with antitumor activity.</title>
        <authorList>
            <person name="Sun E."/>
            <person name="Zhao L."/>
            <person name="Liu S."/>
            <person name="Zhang M."/>
            <person name="Guo H."/>
            <person name="Ren F."/>
        </authorList>
    </citation>
    <scope>NUCLEOTIDE SEQUENCE [LARGE SCALE GENOMIC DNA]</scope>
    <source>
        <strain evidence="2 3">Ren</strain>
    </source>
</reference>
<proteinExistence type="predicted"/>
<evidence type="ECO:0000313" key="2">
    <source>
        <dbReference type="EMBL" id="AKI04821.1"/>
    </source>
</evidence>
<dbReference type="InterPro" id="IPR014001">
    <property type="entry name" value="Helicase_ATP-bd"/>
</dbReference>
<gene>
    <name evidence="2" type="ORF">LsR_01277</name>
</gene>
<organism evidence="2 3">
    <name type="scientific">Ligilactobacillus salivarius str. Ren</name>
    <dbReference type="NCBI Taxonomy" id="1194971"/>
    <lineage>
        <taxon>Bacteria</taxon>
        <taxon>Bacillati</taxon>
        <taxon>Bacillota</taxon>
        <taxon>Bacilli</taxon>
        <taxon>Lactobacillales</taxon>
        <taxon>Lactobacillaceae</taxon>
        <taxon>Ligilactobacillus</taxon>
    </lineage>
</organism>
<dbReference type="Proteomes" id="UP000035027">
    <property type="component" value="Chromosome"/>
</dbReference>
<keyword evidence="2" id="KW-0255">Endonuclease</keyword>
<dbReference type="Pfam" id="PF04313">
    <property type="entry name" value="HSDR_N"/>
    <property type="match status" value="1"/>
</dbReference>
<dbReference type="InterPro" id="IPR040980">
    <property type="entry name" value="SWI2_SNF2"/>
</dbReference>
<dbReference type="Gene3D" id="3.90.1570.50">
    <property type="match status" value="1"/>
</dbReference>
<dbReference type="Pfam" id="PF18766">
    <property type="entry name" value="SWI2_SNF2"/>
    <property type="match status" value="1"/>
</dbReference>
<dbReference type="REBASE" id="113672">
    <property type="entry name" value="LsaRenORF1279P"/>
</dbReference>
<dbReference type="GO" id="GO:0009035">
    <property type="term" value="F:type I site-specific deoxyribonuclease activity"/>
    <property type="evidence" value="ECO:0007669"/>
    <property type="project" value="UniProtKB-EC"/>
</dbReference>
<dbReference type="RefSeq" id="WP_047035867.1">
    <property type="nucleotide sequence ID" value="NZ_CP011403.1"/>
</dbReference>
<evidence type="ECO:0000313" key="3">
    <source>
        <dbReference type="Proteomes" id="UP000035027"/>
    </source>
</evidence>
<dbReference type="Gene3D" id="3.40.50.300">
    <property type="entry name" value="P-loop containing nucleotide triphosphate hydrolases"/>
    <property type="match status" value="2"/>
</dbReference>
<keyword evidence="2" id="KW-0540">Nuclease</keyword>
<dbReference type="InterPro" id="IPR007409">
    <property type="entry name" value="Restrct_endonuc_type1_HsdR_N"/>
</dbReference>
<dbReference type="SMART" id="SM00487">
    <property type="entry name" value="DEXDc"/>
    <property type="match status" value="1"/>
</dbReference>
<dbReference type="GO" id="GO:0009307">
    <property type="term" value="P:DNA restriction-modification system"/>
    <property type="evidence" value="ECO:0007669"/>
    <property type="project" value="UniProtKB-KW"/>
</dbReference>
<dbReference type="SUPFAM" id="SSF52540">
    <property type="entry name" value="P-loop containing nucleoside triphosphate hydrolases"/>
    <property type="match status" value="1"/>
</dbReference>
<dbReference type="PANTHER" id="PTHR42927">
    <property type="entry name" value="HELICASE SUPERFAMILY 1 AND 2 DOMAIN-CONTAINING PROTEIN"/>
    <property type="match status" value="1"/>
</dbReference>
<name>A0A0F7PXG1_9LACO</name>
<dbReference type="EMBL" id="CP011403">
    <property type="protein sequence ID" value="AKI04821.1"/>
    <property type="molecule type" value="Genomic_DNA"/>
</dbReference>
<keyword evidence="2" id="KW-0378">Hydrolase</keyword>
<dbReference type="Pfam" id="PF22679">
    <property type="entry name" value="T1R_D3-like"/>
    <property type="match status" value="1"/>
</dbReference>
<accession>A0A0F7PXG1</accession>
<dbReference type="AlphaFoldDB" id="A0A0F7PXG1"/>
<dbReference type="PATRIC" id="fig|1194971.3.peg.1281"/>
<dbReference type="GO" id="GO:0005524">
    <property type="term" value="F:ATP binding"/>
    <property type="evidence" value="ECO:0007669"/>
    <property type="project" value="UniProtKB-KW"/>
</dbReference>
<dbReference type="PANTHER" id="PTHR42927:SF1">
    <property type="entry name" value="HELICASE SUPERFAMILY 1 AND 2 DOMAIN-CONTAINING PROTEIN"/>
    <property type="match status" value="1"/>
</dbReference>
<evidence type="ECO:0000259" key="1">
    <source>
        <dbReference type="PROSITE" id="PS51192"/>
    </source>
</evidence>
<dbReference type="PROSITE" id="PS51192">
    <property type="entry name" value="HELICASE_ATP_BIND_1"/>
    <property type="match status" value="1"/>
</dbReference>
<dbReference type="GO" id="GO:0003677">
    <property type="term" value="F:DNA binding"/>
    <property type="evidence" value="ECO:0007669"/>
    <property type="project" value="UniProtKB-KW"/>
</dbReference>
<feature type="domain" description="Helicase ATP-binding" evidence="1">
    <location>
        <begin position="300"/>
        <end position="503"/>
    </location>
</feature>
<protein>
    <submittedName>
        <fullName evidence="2">Type I restriction endonuclease</fullName>
    </submittedName>
</protein>
<dbReference type="InterPro" id="IPR027417">
    <property type="entry name" value="P-loop_NTPase"/>
</dbReference>
<sequence>MRGQIDERYEYQREIIDHLVNENGYVERSHRNFDKNYALDRELLLEFLKDTQPDILEELSKIFGDDLEETIINTINNFVVSKKGSLLSVLKHGVDINNKHLTLLYGKPATSFNPELSRLYNENIFSVMEEVYPDEANKERVDLVIFVNGFAIISFELKSNSQGQNYENAILQYRTRRNPKDRLFRFKAGCLVNFAMDTEEVYMTTQLDKEKTFFLPFNMGKGEGVNAGAGNPSFEDKYSVSYMWEDILKKDTLIELITKFIFIESKEDKDQVTGKTKIKERIIFPRYHQLDVIRKTLDDLKVNKTSQNYLIQHSAGSGKTNSIAWLAHRLASLHDEDDKVIFDNVIIMTDRVVVDRQLQKAIMGLEHKVGLIRVMDDKCTSADLKLALESNTKIVVTTIQKFPYVVDLIKDGSNQTEVALKDKKFAVIIDEAHSSTAGKDMMAVTSTLSSTNDFYEQDVQDQLVQEIQSSGKQKNVSMFAFTATPKPTTLRLFGRPDKRGNYRAFHLYSMKQAIEEGFILDVLANYTTYETYYELNKKIDDDPELKTTEAKRQIAQQIDLDDTNIAQRTKIIIEHFRQHVMSELGNKAKAMVIMASRKAAVKYQQAFQKYIEEHHYTDMGLLVAFSGKVNLDDENEFTEASINGISEDRTAREFNKKDYRFLLVANKYQVGFDQPKLTAMYVMKKIAGVNAVQTLSRLNRICPPYEKTPFVLDFANSYADIEKAFAPYYTTTLLADTVNKQLVYNIVEKIEGFYVIDPMSVEGANLVLHKARIESRDKKKLNFYFGATEKKIKELDEVTQREVIVTLRRFVRCYEFLLQVSSLDDVELQKMYNYISYLLKYVNISRPGQGYDLAGKIKASNFAQKQTGSHTKGTKRSNPEVKLPMADEIELGEDKKKKLSAIIEEINQATGSNFDKDIAVKSMLQLRDLMMKSGDLRSSAKNNSKQDFELSYFDRIDDMLIEGLEHNKEFFTLLLNNNDLKKEVLGTFASEIYDSLREGSIINNNI</sequence>
<dbReference type="InterPro" id="IPR055180">
    <property type="entry name" value="HsdR_RecA-like_helicase_dom_2"/>
</dbReference>